<evidence type="ECO:0000313" key="1">
    <source>
        <dbReference type="EMBL" id="KAJ3496610.1"/>
    </source>
</evidence>
<protein>
    <submittedName>
        <fullName evidence="1">Uncharacterized protein</fullName>
    </submittedName>
</protein>
<name>A0ACC1R1X3_9HYPO</name>
<dbReference type="EMBL" id="JANAKD010000175">
    <property type="protein sequence ID" value="KAJ3496610.1"/>
    <property type="molecule type" value="Genomic_DNA"/>
</dbReference>
<keyword evidence="2" id="KW-1185">Reference proteome</keyword>
<proteinExistence type="predicted"/>
<gene>
    <name evidence="1" type="ORF">NLG97_g2532</name>
</gene>
<organism evidence="1 2">
    <name type="scientific">Lecanicillium saksenae</name>
    <dbReference type="NCBI Taxonomy" id="468837"/>
    <lineage>
        <taxon>Eukaryota</taxon>
        <taxon>Fungi</taxon>
        <taxon>Dikarya</taxon>
        <taxon>Ascomycota</taxon>
        <taxon>Pezizomycotina</taxon>
        <taxon>Sordariomycetes</taxon>
        <taxon>Hypocreomycetidae</taxon>
        <taxon>Hypocreales</taxon>
        <taxon>Cordycipitaceae</taxon>
        <taxon>Lecanicillium</taxon>
    </lineage>
</organism>
<comment type="caution">
    <text evidence="1">The sequence shown here is derived from an EMBL/GenBank/DDBJ whole genome shotgun (WGS) entry which is preliminary data.</text>
</comment>
<reference evidence="1" key="1">
    <citation type="submission" date="2022-07" db="EMBL/GenBank/DDBJ databases">
        <title>Genome Sequence of Lecanicillium saksenae.</title>
        <authorList>
            <person name="Buettner E."/>
        </authorList>
    </citation>
    <scope>NUCLEOTIDE SEQUENCE</scope>
    <source>
        <strain evidence="1">VT-O1</strain>
    </source>
</reference>
<evidence type="ECO:0000313" key="2">
    <source>
        <dbReference type="Proteomes" id="UP001148737"/>
    </source>
</evidence>
<dbReference type="Proteomes" id="UP001148737">
    <property type="component" value="Unassembled WGS sequence"/>
</dbReference>
<sequence>MDDTPPEKHRETPYMPWKPELWALGGSCLSLAGMVVLLAVFNNKPVFDVYGVTLNAAVSVLSAAFKSALIYTISECVSQWKWILFSRDELPLIDFERLDSASRGPLGGINVLCKTRGSRIVRIGALLTLLAVAMDPFSQQLVQLRQGTKFVQELNNARAESPRTKQYNKGEYTIGNCTNSTINPSGPPVCKAAGSAELSMEASIFNGFTRSLAEIRQQANVKCPTGRCTWPTFQTLGVCYKCHNLTSELKRIDGFGLVAGSLFLGSDIMGTNDSTAFALPNGHFMAGINEFIVDSLGITRQTYQNSNRSWFLPTPSMTAFGTGDPQKTNRMQQINTLIWSTSVINVDTDKLGARGNDKSSHQSRWPNVPMSAVECAAYYCVQNIDTTVEGNTVSETTTADPNVERAPDSWQPDIGHRGYAPENIPPDDRMSNLEWDELYSVVKREDLILYHPLNSSGTNYTLGEAAVKTIGSYFAKLLTGNITGEPSVTAAIAERLGQRAVGYNGAWADRIAYPNGFRYIYQPSTPFDLSGWFAACTASLTNEMRRNGGPPAASGDGPASPSHADFEELDKPVYGLIGVATTYYSVEWGWMALHGVMLLGGLLFCQLTIRNSSSPELVRIWKSSSLAVMRQGRETGHVLKESKTIEELRNRAKDQHL</sequence>
<accession>A0ACC1R1X3</accession>